<gene>
    <name evidence="1" type="ORF">GCM10023092_17860</name>
</gene>
<reference evidence="2" key="1">
    <citation type="journal article" date="2019" name="Int. J. Syst. Evol. Microbiol.">
        <title>The Global Catalogue of Microorganisms (GCM) 10K type strain sequencing project: providing services to taxonomists for standard genome sequencing and annotation.</title>
        <authorList>
            <consortium name="The Broad Institute Genomics Platform"/>
            <consortium name="The Broad Institute Genome Sequencing Center for Infectious Disease"/>
            <person name="Wu L."/>
            <person name="Ma J."/>
        </authorList>
    </citation>
    <scope>NUCLEOTIDE SEQUENCE [LARGE SCALE GENOMIC DNA]</scope>
    <source>
        <strain evidence="2">JCM 31921</strain>
    </source>
</reference>
<sequence>MNRFFSGLMFAIAALLSSCKTYHLTTDSLLQQFADVKPETKRNYFGVFPLLFQGSVTGNSLRQIKVLDKNNKVRVLRITNHTGIKLTTLDGKSRIFVFDTLLIKDSTITGNRSHIFLLDIKPVKLADIAKIEIQR</sequence>
<dbReference type="EMBL" id="BAABEZ010000022">
    <property type="protein sequence ID" value="GAA4454988.1"/>
    <property type="molecule type" value="Genomic_DNA"/>
</dbReference>
<protein>
    <submittedName>
        <fullName evidence="1">Uncharacterized protein</fullName>
    </submittedName>
</protein>
<dbReference type="RefSeq" id="WP_344825634.1">
    <property type="nucleotide sequence ID" value="NZ_BAABEZ010000022.1"/>
</dbReference>
<comment type="caution">
    <text evidence="1">The sequence shown here is derived from an EMBL/GenBank/DDBJ whole genome shotgun (WGS) entry which is preliminary data.</text>
</comment>
<evidence type="ECO:0000313" key="2">
    <source>
        <dbReference type="Proteomes" id="UP001501410"/>
    </source>
</evidence>
<organism evidence="1 2">
    <name type="scientific">Rurimicrobium arvi</name>
    <dbReference type="NCBI Taxonomy" id="2049916"/>
    <lineage>
        <taxon>Bacteria</taxon>
        <taxon>Pseudomonadati</taxon>
        <taxon>Bacteroidota</taxon>
        <taxon>Chitinophagia</taxon>
        <taxon>Chitinophagales</taxon>
        <taxon>Chitinophagaceae</taxon>
        <taxon>Rurimicrobium</taxon>
    </lineage>
</organism>
<dbReference type="PROSITE" id="PS51257">
    <property type="entry name" value="PROKAR_LIPOPROTEIN"/>
    <property type="match status" value="1"/>
</dbReference>
<dbReference type="Proteomes" id="UP001501410">
    <property type="component" value="Unassembled WGS sequence"/>
</dbReference>
<proteinExistence type="predicted"/>
<name>A0ABP8MRN7_9BACT</name>
<keyword evidence="2" id="KW-1185">Reference proteome</keyword>
<accession>A0ABP8MRN7</accession>
<evidence type="ECO:0000313" key="1">
    <source>
        <dbReference type="EMBL" id="GAA4454988.1"/>
    </source>
</evidence>